<keyword evidence="2" id="KW-1185">Reference proteome</keyword>
<proteinExistence type="predicted"/>
<evidence type="ECO:0000313" key="2">
    <source>
        <dbReference type="Proteomes" id="UP001230005"/>
    </source>
</evidence>
<accession>A0ABT9ZRL5</accession>
<dbReference type="EMBL" id="JAUSUG010000003">
    <property type="protein sequence ID" value="MDQ0253874.1"/>
    <property type="molecule type" value="Genomic_DNA"/>
</dbReference>
<name>A0ABT9ZRL5_9BACI</name>
<organism evidence="1 2">
    <name type="scientific">Evansella vedderi</name>
    <dbReference type="NCBI Taxonomy" id="38282"/>
    <lineage>
        <taxon>Bacteria</taxon>
        <taxon>Bacillati</taxon>
        <taxon>Bacillota</taxon>
        <taxon>Bacilli</taxon>
        <taxon>Bacillales</taxon>
        <taxon>Bacillaceae</taxon>
        <taxon>Evansella</taxon>
    </lineage>
</organism>
<dbReference type="RefSeq" id="WP_307323074.1">
    <property type="nucleotide sequence ID" value="NZ_JAUSUG010000003.1"/>
</dbReference>
<reference evidence="1 2" key="1">
    <citation type="submission" date="2023-07" db="EMBL/GenBank/DDBJ databases">
        <title>Genomic Encyclopedia of Type Strains, Phase IV (KMG-IV): sequencing the most valuable type-strain genomes for metagenomic binning, comparative biology and taxonomic classification.</title>
        <authorList>
            <person name="Goeker M."/>
        </authorList>
    </citation>
    <scope>NUCLEOTIDE SEQUENCE [LARGE SCALE GENOMIC DNA]</scope>
    <source>
        <strain evidence="1 2">DSM 9768</strain>
    </source>
</reference>
<sequence length="146" mass="16757">MRKSDFLDQLRLEVGLAYDYAVDKEDFFKKVLNKLYEMVNKRCNITVYIPLEDGNLSRRYVLGKAEEFGVGFTGLCTLNTSVLLNKNNEQAIISPIFENGSLTYVICINIITESYRLSKQDMEFVNELVRFIGAKCATFPNSELEE</sequence>
<protein>
    <submittedName>
        <fullName evidence="1">Uncharacterized protein</fullName>
    </submittedName>
</protein>
<evidence type="ECO:0000313" key="1">
    <source>
        <dbReference type="EMBL" id="MDQ0253874.1"/>
    </source>
</evidence>
<dbReference type="Proteomes" id="UP001230005">
    <property type="component" value="Unassembled WGS sequence"/>
</dbReference>
<comment type="caution">
    <text evidence="1">The sequence shown here is derived from an EMBL/GenBank/DDBJ whole genome shotgun (WGS) entry which is preliminary data.</text>
</comment>
<gene>
    <name evidence="1" type="ORF">J2S74_001246</name>
</gene>